<reference evidence="4 5" key="1">
    <citation type="submission" date="2020-07" db="EMBL/GenBank/DDBJ databases">
        <authorList>
            <person name="Feng X."/>
        </authorList>
    </citation>
    <scope>NUCLEOTIDE SEQUENCE [LARGE SCALE GENOMIC DNA]</scope>
    <source>
        <strain evidence="4 5">JCM31066</strain>
    </source>
</reference>
<evidence type="ECO:0000256" key="2">
    <source>
        <dbReference type="SAM" id="SignalP"/>
    </source>
</evidence>
<comment type="caution">
    <text evidence="4">The sequence shown here is derived from an EMBL/GenBank/DDBJ whole genome shotgun (WGS) entry which is preliminary data.</text>
</comment>
<keyword evidence="1" id="KW-1133">Transmembrane helix</keyword>
<feature type="transmembrane region" description="Helical" evidence="1">
    <location>
        <begin position="212"/>
        <end position="229"/>
    </location>
</feature>
<dbReference type="EMBL" id="JACHVB010000021">
    <property type="protein sequence ID" value="MBC2594355.1"/>
    <property type="molecule type" value="Genomic_DNA"/>
</dbReference>
<sequence>MGKFVAVLTIAACGLAANANAQNLLAYWNMDDPDVTTKLAINEGSQKGTEENPTTIVMAIDPLGFWNTVTSVPGTTENLIPPANVPNNAISTGSFVSSGVTNTLTITGINMSGLSDLTFSFASYSNAFISWGERMHIRYWVDDGNGWQDLTPLAYDGIEDSTANTWTTSSFTLPDTVDNKASVGVQIAFTSIFEFASHVDFDNIQLNAVPEPGTWALLAGLGAIGLLVIRRRLR</sequence>
<dbReference type="Proteomes" id="UP000546464">
    <property type="component" value="Unassembled WGS sequence"/>
</dbReference>
<feature type="signal peptide" evidence="2">
    <location>
        <begin position="1"/>
        <end position="21"/>
    </location>
</feature>
<accession>A0A842HCX0</accession>
<evidence type="ECO:0000259" key="3">
    <source>
        <dbReference type="Pfam" id="PF07589"/>
    </source>
</evidence>
<feature type="chain" id="PRO_5033055266" evidence="2">
    <location>
        <begin position="22"/>
        <end position="234"/>
    </location>
</feature>
<keyword evidence="2" id="KW-0732">Signal</keyword>
<dbReference type="RefSeq" id="WP_185675339.1">
    <property type="nucleotide sequence ID" value="NZ_JACHVB010000021.1"/>
</dbReference>
<organism evidence="4 5">
    <name type="scientific">Ruficoccus amylovorans</name>
    <dbReference type="NCBI Taxonomy" id="1804625"/>
    <lineage>
        <taxon>Bacteria</taxon>
        <taxon>Pseudomonadati</taxon>
        <taxon>Verrucomicrobiota</taxon>
        <taxon>Opitutia</taxon>
        <taxon>Puniceicoccales</taxon>
        <taxon>Cerasicoccaceae</taxon>
        <taxon>Ruficoccus</taxon>
    </lineage>
</organism>
<feature type="domain" description="Ice-binding protein C-terminal" evidence="3">
    <location>
        <begin position="208"/>
        <end position="232"/>
    </location>
</feature>
<dbReference type="AlphaFoldDB" id="A0A842HCX0"/>
<dbReference type="Pfam" id="PF07589">
    <property type="entry name" value="PEP-CTERM"/>
    <property type="match status" value="1"/>
</dbReference>
<gene>
    <name evidence="4" type="ORF">H5P28_08805</name>
</gene>
<name>A0A842HCX0_9BACT</name>
<keyword evidence="1" id="KW-0472">Membrane</keyword>
<evidence type="ECO:0000313" key="4">
    <source>
        <dbReference type="EMBL" id="MBC2594355.1"/>
    </source>
</evidence>
<evidence type="ECO:0000256" key="1">
    <source>
        <dbReference type="SAM" id="Phobius"/>
    </source>
</evidence>
<dbReference type="InterPro" id="IPR013424">
    <property type="entry name" value="Ice-binding_C"/>
</dbReference>
<protein>
    <submittedName>
        <fullName evidence="4">PEP-CTERM sorting domain-containing protein</fullName>
    </submittedName>
</protein>
<keyword evidence="1" id="KW-0812">Transmembrane</keyword>
<keyword evidence="5" id="KW-1185">Reference proteome</keyword>
<dbReference type="NCBIfam" id="TIGR02595">
    <property type="entry name" value="PEP_CTERM"/>
    <property type="match status" value="1"/>
</dbReference>
<proteinExistence type="predicted"/>
<evidence type="ECO:0000313" key="5">
    <source>
        <dbReference type="Proteomes" id="UP000546464"/>
    </source>
</evidence>